<keyword evidence="12" id="KW-1185">Reference proteome</keyword>
<evidence type="ECO:0000256" key="6">
    <source>
        <dbReference type="ARBA" id="ARBA00022989"/>
    </source>
</evidence>
<dbReference type="InterPro" id="IPR037185">
    <property type="entry name" value="EmrE-like"/>
</dbReference>
<organism evidence="11 12">
    <name type="scientific">Rhodococcus zopfii</name>
    <dbReference type="NCBI Taxonomy" id="43772"/>
    <lineage>
        <taxon>Bacteria</taxon>
        <taxon>Bacillati</taxon>
        <taxon>Actinomycetota</taxon>
        <taxon>Actinomycetes</taxon>
        <taxon>Mycobacteriales</taxon>
        <taxon>Nocardiaceae</taxon>
        <taxon>Rhodococcus</taxon>
    </lineage>
</organism>
<dbReference type="SUPFAM" id="SSF103481">
    <property type="entry name" value="Multidrug resistance efflux transporter EmrE"/>
    <property type="match status" value="1"/>
</dbReference>
<dbReference type="Proteomes" id="UP001275440">
    <property type="component" value="Unassembled WGS sequence"/>
</dbReference>
<dbReference type="Pfam" id="PF00893">
    <property type="entry name" value="Multi_Drug_Res"/>
    <property type="match status" value="1"/>
</dbReference>
<keyword evidence="5 9" id="KW-0812">Transmembrane</keyword>
<comment type="subcellular location">
    <subcellularLocation>
        <location evidence="1 9">Cell membrane</location>
        <topology evidence="1 9">Multi-pass membrane protein</topology>
    </subcellularLocation>
</comment>
<dbReference type="PANTHER" id="PTHR30561">
    <property type="entry name" value="SMR FAMILY PROTON-DEPENDENT DRUG EFFLUX TRANSPORTER SUGE"/>
    <property type="match status" value="1"/>
</dbReference>
<dbReference type="PANTHER" id="PTHR30561:SF1">
    <property type="entry name" value="MULTIDRUG TRANSPORTER EMRE"/>
    <property type="match status" value="1"/>
</dbReference>
<keyword evidence="3" id="KW-0813">Transport</keyword>
<feature type="transmembrane region" description="Helical" evidence="10">
    <location>
        <begin position="57"/>
        <end position="79"/>
    </location>
</feature>
<reference evidence="11 12" key="1">
    <citation type="submission" date="2019-10" db="EMBL/GenBank/DDBJ databases">
        <title>Draft Genome Assembly of Rhodococcus zopfii DSM44189.</title>
        <authorList>
            <person name="Sutton J.M."/>
            <person name="Akob D.M."/>
            <person name="Bushman T.J."/>
        </authorList>
    </citation>
    <scope>NUCLEOTIDE SEQUENCE [LARGE SCALE GENOMIC DNA]</scope>
    <source>
        <strain evidence="11 12">DSM 44189</strain>
    </source>
</reference>
<gene>
    <name evidence="11" type="ORF">F8M49_13920</name>
</gene>
<evidence type="ECO:0000313" key="11">
    <source>
        <dbReference type="EMBL" id="MDV2476170.1"/>
    </source>
</evidence>
<evidence type="ECO:0000256" key="7">
    <source>
        <dbReference type="ARBA" id="ARBA00023136"/>
    </source>
</evidence>
<keyword evidence="6 10" id="KW-1133">Transmembrane helix</keyword>
<comment type="similarity">
    <text evidence="2">Belongs to the drug/metabolite transporter (DMT) superfamily. Small multidrug resistance (SMR) (TC 2.A.7.1) family. Mmr subfamily.</text>
</comment>
<evidence type="ECO:0000256" key="8">
    <source>
        <dbReference type="ARBA" id="ARBA00023251"/>
    </source>
</evidence>
<proteinExistence type="inferred from homology"/>
<evidence type="ECO:0000256" key="10">
    <source>
        <dbReference type="SAM" id="Phobius"/>
    </source>
</evidence>
<dbReference type="Gene3D" id="1.10.3730.20">
    <property type="match status" value="1"/>
</dbReference>
<evidence type="ECO:0000256" key="4">
    <source>
        <dbReference type="ARBA" id="ARBA00022475"/>
    </source>
</evidence>
<keyword evidence="4" id="KW-1003">Cell membrane</keyword>
<feature type="transmembrane region" description="Helical" evidence="10">
    <location>
        <begin position="86"/>
        <end position="105"/>
    </location>
</feature>
<sequence length="122" mass="12685">MTGTKWWLLGGAIVCEVTATLSLRAATDEPIWCLLVVAGYCASFAFLGRALRFMPVGVAYGIWGAAGILLTAVAAAVLFGDPMTPLMAGGMALVIAGVVIVELGSHPRVDPADEDDHEVVAR</sequence>
<evidence type="ECO:0000256" key="2">
    <source>
        <dbReference type="ARBA" id="ARBA00007822"/>
    </source>
</evidence>
<evidence type="ECO:0000256" key="3">
    <source>
        <dbReference type="ARBA" id="ARBA00022448"/>
    </source>
</evidence>
<evidence type="ECO:0000256" key="1">
    <source>
        <dbReference type="ARBA" id="ARBA00004651"/>
    </source>
</evidence>
<evidence type="ECO:0000313" key="12">
    <source>
        <dbReference type="Proteomes" id="UP001275440"/>
    </source>
</evidence>
<evidence type="ECO:0000256" key="9">
    <source>
        <dbReference type="RuleBase" id="RU003942"/>
    </source>
</evidence>
<keyword evidence="8" id="KW-0046">Antibiotic resistance</keyword>
<comment type="caution">
    <text evidence="11">The sequence shown here is derived from an EMBL/GenBank/DDBJ whole genome shotgun (WGS) entry which is preliminary data.</text>
</comment>
<evidence type="ECO:0000256" key="5">
    <source>
        <dbReference type="ARBA" id="ARBA00022692"/>
    </source>
</evidence>
<dbReference type="EMBL" id="WBMO01000001">
    <property type="protein sequence ID" value="MDV2476170.1"/>
    <property type="molecule type" value="Genomic_DNA"/>
</dbReference>
<keyword evidence="7 10" id="KW-0472">Membrane</keyword>
<protein>
    <submittedName>
        <fullName evidence="11">Multidrug efflux SMR transporter</fullName>
    </submittedName>
</protein>
<name>A0ABU3WQ99_9NOCA</name>
<dbReference type="InterPro" id="IPR045324">
    <property type="entry name" value="Small_multidrug_res"/>
</dbReference>
<accession>A0ABU3WQ99</accession>
<feature type="transmembrane region" description="Helical" evidence="10">
    <location>
        <begin position="31"/>
        <end position="51"/>
    </location>
</feature>
<dbReference type="InterPro" id="IPR000390">
    <property type="entry name" value="Small_drug/metabolite_transptr"/>
</dbReference>
<feature type="transmembrane region" description="Helical" evidence="10">
    <location>
        <begin position="6"/>
        <end position="24"/>
    </location>
</feature>